<dbReference type="PROSITE" id="PS00107">
    <property type="entry name" value="PROTEIN_KINASE_ATP"/>
    <property type="match status" value="1"/>
</dbReference>
<dbReference type="InterPro" id="IPR011009">
    <property type="entry name" value="Kinase-like_dom_sf"/>
</dbReference>
<dbReference type="Pfam" id="PF00069">
    <property type="entry name" value="Pkinase"/>
    <property type="match status" value="1"/>
</dbReference>
<name>A0A9Q0LSP4_ANAIG</name>
<evidence type="ECO:0000256" key="4">
    <source>
        <dbReference type="ARBA" id="ARBA00022777"/>
    </source>
</evidence>
<dbReference type="InterPro" id="IPR017441">
    <property type="entry name" value="Protein_kinase_ATP_BS"/>
</dbReference>
<protein>
    <submittedName>
        <fullName evidence="9">Protein kinase</fullName>
    </submittedName>
</protein>
<feature type="compositionally biased region" description="Polar residues" evidence="7">
    <location>
        <begin position="446"/>
        <end position="458"/>
    </location>
</feature>
<organism evidence="9 10">
    <name type="scientific">Anaeramoeba ignava</name>
    <name type="common">Anaerobic marine amoeba</name>
    <dbReference type="NCBI Taxonomy" id="1746090"/>
    <lineage>
        <taxon>Eukaryota</taxon>
        <taxon>Metamonada</taxon>
        <taxon>Anaeramoebidae</taxon>
        <taxon>Anaeramoeba</taxon>
    </lineage>
</organism>
<proteinExistence type="predicted"/>
<dbReference type="GO" id="GO:0005524">
    <property type="term" value="F:ATP binding"/>
    <property type="evidence" value="ECO:0007669"/>
    <property type="project" value="UniProtKB-UniRule"/>
</dbReference>
<evidence type="ECO:0000313" key="10">
    <source>
        <dbReference type="Proteomes" id="UP001149090"/>
    </source>
</evidence>
<dbReference type="OrthoDB" id="193931at2759"/>
<dbReference type="InterPro" id="IPR008271">
    <property type="entry name" value="Ser/Thr_kinase_AS"/>
</dbReference>
<keyword evidence="2" id="KW-0808">Transferase</keyword>
<evidence type="ECO:0000256" key="1">
    <source>
        <dbReference type="ARBA" id="ARBA00022527"/>
    </source>
</evidence>
<dbReference type="GO" id="GO:0004674">
    <property type="term" value="F:protein serine/threonine kinase activity"/>
    <property type="evidence" value="ECO:0007669"/>
    <property type="project" value="UniProtKB-KW"/>
</dbReference>
<evidence type="ECO:0000313" key="9">
    <source>
        <dbReference type="EMBL" id="KAJ5078288.1"/>
    </source>
</evidence>
<feature type="compositionally biased region" description="Basic and acidic residues" evidence="7">
    <location>
        <begin position="418"/>
        <end position="432"/>
    </location>
</feature>
<feature type="binding site" evidence="6">
    <location>
        <position position="37"/>
    </location>
    <ligand>
        <name>ATP</name>
        <dbReference type="ChEBI" id="CHEBI:30616"/>
    </ligand>
</feature>
<dbReference type="CDD" id="cd14003">
    <property type="entry name" value="STKc_AMPK-like"/>
    <property type="match status" value="1"/>
</dbReference>
<dbReference type="PROSITE" id="PS00108">
    <property type="entry name" value="PROTEIN_KINASE_ST"/>
    <property type="match status" value="1"/>
</dbReference>
<dbReference type="PANTHER" id="PTHR24346">
    <property type="entry name" value="MAP/MICROTUBULE AFFINITY-REGULATING KINASE"/>
    <property type="match status" value="1"/>
</dbReference>
<gene>
    <name evidence="9" type="ORF">M0811_05076</name>
</gene>
<dbReference type="GO" id="GO:0005737">
    <property type="term" value="C:cytoplasm"/>
    <property type="evidence" value="ECO:0007669"/>
    <property type="project" value="TreeGrafter"/>
</dbReference>
<evidence type="ECO:0000259" key="8">
    <source>
        <dbReference type="PROSITE" id="PS50011"/>
    </source>
</evidence>
<dbReference type="SMART" id="SM00220">
    <property type="entry name" value="S_TKc"/>
    <property type="match status" value="1"/>
</dbReference>
<dbReference type="SUPFAM" id="SSF56112">
    <property type="entry name" value="Protein kinase-like (PK-like)"/>
    <property type="match status" value="1"/>
</dbReference>
<evidence type="ECO:0000256" key="7">
    <source>
        <dbReference type="SAM" id="MobiDB-lite"/>
    </source>
</evidence>
<accession>A0A9Q0LSP4</accession>
<feature type="region of interest" description="Disordered" evidence="7">
    <location>
        <begin position="396"/>
        <end position="458"/>
    </location>
</feature>
<dbReference type="InterPro" id="IPR000719">
    <property type="entry name" value="Prot_kinase_dom"/>
</dbReference>
<keyword evidence="10" id="KW-1185">Reference proteome</keyword>
<evidence type="ECO:0000256" key="2">
    <source>
        <dbReference type="ARBA" id="ARBA00022679"/>
    </source>
</evidence>
<dbReference type="EMBL" id="JAPDFW010000054">
    <property type="protein sequence ID" value="KAJ5078288.1"/>
    <property type="molecule type" value="Genomic_DNA"/>
</dbReference>
<dbReference type="PROSITE" id="PS50011">
    <property type="entry name" value="PROTEIN_KINASE_DOM"/>
    <property type="match status" value="1"/>
</dbReference>
<keyword evidence="3 6" id="KW-0547">Nucleotide-binding</keyword>
<feature type="domain" description="Protein kinase" evidence="8">
    <location>
        <begin position="8"/>
        <end position="262"/>
    </location>
</feature>
<dbReference type="Gene3D" id="1.10.510.10">
    <property type="entry name" value="Transferase(Phosphotransferase) domain 1"/>
    <property type="match status" value="1"/>
</dbReference>
<reference evidence="9" key="1">
    <citation type="submission" date="2022-10" db="EMBL/GenBank/DDBJ databases">
        <title>Novel sulphate-reducing endosymbionts in the free-living metamonad Anaeramoeba.</title>
        <authorList>
            <person name="Jerlstrom-Hultqvist J."/>
            <person name="Cepicka I."/>
            <person name="Gallot-Lavallee L."/>
            <person name="Salas-Leiva D."/>
            <person name="Curtis B.A."/>
            <person name="Zahonova K."/>
            <person name="Pipaliya S."/>
            <person name="Dacks J."/>
            <person name="Roger A.J."/>
        </authorList>
    </citation>
    <scope>NUCLEOTIDE SEQUENCE</scope>
    <source>
        <strain evidence="9">BMAN</strain>
    </source>
</reference>
<dbReference type="AlphaFoldDB" id="A0A9Q0LSP4"/>
<keyword evidence="5 6" id="KW-0067">ATP-binding</keyword>
<evidence type="ECO:0000256" key="3">
    <source>
        <dbReference type="ARBA" id="ARBA00022741"/>
    </source>
</evidence>
<feature type="compositionally biased region" description="Polar residues" evidence="7">
    <location>
        <begin position="403"/>
        <end position="415"/>
    </location>
</feature>
<dbReference type="PANTHER" id="PTHR24346:SF30">
    <property type="entry name" value="MATERNAL EMBRYONIC LEUCINE ZIPPER KINASE"/>
    <property type="match status" value="1"/>
</dbReference>
<evidence type="ECO:0000256" key="5">
    <source>
        <dbReference type="ARBA" id="ARBA00022840"/>
    </source>
</evidence>
<dbReference type="FunFam" id="1.10.510.10:FF:000956">
    <property type="entry name" value="CAMK family protein kinase"/>
    <property type="match status" value="1"/>
</dbReference>
<dbReference type="GO" id="GO:0035556">
    <property type="term" value="P:intracellular signal transduction"/>
    <property type="evidence" value="ECO:0007669"/>
    <property type="project" value="TreeGrafter"/>
</dbReference>
<dbReference type="FunFam" id="3.30.200.20:FF:000003">
    <property type="entry name" value="Non-specific serine/threonine protein kinase"/>
    <property type="match status" value="1"/>
</dbReference>
<keyword evidence="1" id="KW-0723">Serine/threonine-protein kinase</keyword>
<evidence type="ECO:0000256" key="6">
    <source>
        <dbReference type="PROSITE-ProRule" id="PRU10141"/>
    </source>
</evidence>
<comment type="caution">
    <text evidence="9">The sequence shown here is derived from an EMBL/GenBank/DDBJ whole genome shotgun (WGS) entry which is preliminary data.</text>
</comment>
<sequence length="547" mass="63217">MTKQIENYLILGRIGEGMFAKVKLGIHIPSNTQVAIKIIDKASYSFSQQAIIRLQNELRAISLVDHPNIAKFYEMINTKKHIYIIMEYLQNGELFDFINENGPVSEERGCAFLKQILGAVKHCHDFGIIHRDIKPENLLLDLRFNLKLIDFGLSTFLQKKNSLCKTSCGSPSYSAPEVIHGHKYQGKKADIWSIGIVLYALLCGSLPFGGSTTREICDCILRGKFSVPAYLSDSAQDLLQHMIDPNPKTRYSLEKILRHDWLSKNSTEINTQNSFTSFRYIATHDLDSSLTAQMQTLGFSVENLHKSFASHTHTKETATYRLLLEKKEREKILPDFPLPKNFFPISESFNSELFHNQEEPTKNTKNNKLSSLIKDEKIDSSGSVDDLEKLDLSEFDEEKKSNSNENQLAITNRPRSVTFEEKTKMEEVEQRKPRASTVIQPPLPPNSETNPQIQNSPPDYILTTSTKKSKDKIFHILKSFFKKRKSKIHQMNDFTFMVNFSQIQFKIKIISFHEKELSKFHKIQFEMINDNYKEFRKMWENLNRKLK</sequence>
<keyword evidence="4 9" id="KW-0418">Kinase</keyword>
<dbReference type="Proteomes" id="UP001149090">
    <property type="component" value="Unassembled WGS sequence"/>
</dbReference>